<evidence type="ECO:0000313" key="1">
    <source>
        <dbReference type="EMBL" id="MBH1940677.1"/>
    </source>
</evidence>
<name>A0A8J7KWN0_9FIRM</name>
<accession>A0A8J7KWN0</accession>
<dbReference type="RefSeq" id="WP_197660893.1">
    <property type="nucleotide sequence ID" value="NZ_JAEAGR010000005.1"/>
</dbReference>
<evidence type="ECO:0000313" key="2">
    <source>
        <dbReference type="Proteomes" id="UP000623269"/>
    </source>
</evidence>
<organism evidence="1 2">
    <name type="scientific">Mobilitalea sibirica</name>
    <dbReference type="NCBI Taxonomy" id="1462919"/>
    <lineage>
        <taxon>Bacteria</taxon>
        <taxon>Bacillati</taxon>
        <taxon>Bacillota</taxon>
        <taxon>Clostridia</taxon>
        <taxon>Lachnospirales</taxon>
        <taxon>Lachnospiraceae</taxon>
        <taxon>Mobilitalea</taxon>
    </lineage>
</organism>
<dbReference type="Proteomes" id="UP000623269">
    <property type="component" value="Unassembled WGS sequence"/>
</dbReference>
<dbReference type="AlphaFoldDB" id="A0A8J7KWN0"/>
<proteinExistence type="predicted"/>
<sequence length="67" mass="8137">MEVNKENLPVPVKPYDDSMWDQWSMYDNMPYVWDKDLCPDKRLTRISGNVIKAYRCQIKEPYEVKHE</sequence>
<reference evidence="1" key="1">
    <citation type="submission" date="2020-12" db="EMBL/GenBank/DDBJ databases">
        <title>M. sibirica DSM 26468T genome.</title>
        <authorList>
            <person name="Thieme N."/>
            <person name="Rettenmaier R."/>
            <person name="Zverlov V."/>
            <person name="Liebl W."/>
        </authorList>
    </citation>
    <scope>NUCLEOTIDE SEQUENCE</scope>
    <source>
        <strain evidence="1">DSM 26468</strain>
    </source>
</reference>
<gene>
    <name evidence="1" type="ORF">I5677_07225</name>
</gene>
<comment type="caution">
    <text evidence="1">The sequence shown here is derived from an EMBL/GenBank/DDBJ whole genome shotgun (WGS) entry which is preliminary data.</text>
</comment>
<dbReference type="EMBL" id="JAEAGR010000005">
    <property type="protein sequence ID" value="MBH1940677.1"/>
    <property type="molecule type" value="Genomic_DNA"/>
</dbReference>
<keyword evidence="2" id="KW-1185">Reference proteome</keyword>
<protein>
    <submittedName>
        <fullName evidence="1">Uncharacterized protein</fullName>
    </submittedName>
</protein>